<dbReference type="InterPro" id="IPR036291">
    <property type="entry name" value="NAD(P)-bd_dom_sf"/>
</dbReference>
<dbReference type="InterPro" id="IPR000672">
    <property type="entry name" value="THF_DH/CycHdrlase"/>
</dbReference>
<evidence type="ECO:0000313" key="10">
    <source>
        <dbReference type="EMBL" id="CAD2218348.1"/>
    </source>
</evidence>
<name>A0A7G2CEM5_9TRYP</name>
<feature type="region of interest" description="Disordered" evidence="7">
    <location>
        <begin position="380"/>
        <end position="406"/>
    </location>
</feature>
<dbReference type="CDD" id="cd01080">
    <property type="entry name" value="NAD_bind_m-THF_DH_Cyclohyd"/>
    <property type="match status" value="1"/>
</dbReference>
<dbReference type="Gene3D" id="3.40.50.10860">
    <property type="entry name" value="Leucine Dehydrogenase, chain A, domain 1"/>
    <property type="match status" value="1"/>
</dbReference>
<dbReference type="AlphaFoldDB" id="A0A7G2CEM5"/>
<keyword evidence="6" id="KW-0511">Multifunctional enzyme</keyword>
<evidence type="ECO:0000256" key="6">
    <source>
        <dbReference type="ARBA" id="ARBA00023268"/>
    </source>
</evidence>
<dbReference type="GO" id="GO:0004477">
    <property type="term" value="F:methenyltetrahydrofolate cyclohydrolase activity"/>
    <property type="evidence" value="ECO:0007669"/>
    <property type="project" value="TreeGrafter"/>
</dbReference>
<evidence type="ECO:0000256" key="1">
    <source>
        <dbReference type="ARBA" id="ARBA00004777"/>
    </source>
</evidence>
<evidence type="ECO:0000259" key="8">
    <source>
        <dbReference type="Pfam" id="PF00763"/>
    </source>
</evidence>
<dbReference type="OrthoDB" id="5126881at2759"/>
<dbReference type="EMBL" id="LR877155">
    <property type="protein sequence ID" value="CAD2218348.1"/>
    <property type="molecule type" value="Genomic_DNA"/>
</dbReference>
<dbReference type="InterPro" id="IPR046346">
    <property type="entry name" value="Aminoacid_DH-like_N_sf"/>
</dbReference>
<accession>A0A7G2CEM5</accession>
<dbReference type="PANTHER" id="PTHR48099">
    <property type="entry name" value="C-1-TETRAHYDROFOLATE SYNTHASE, CYTOPLASMIC-RELATED"/>
    <property type="match status" value="1"/>
</dbReference>
<feature type="domain" description="Tetrahydrofolate dehydrogenase/cyclohydrolase NAD(P)-binding" evidence="9">
    <location>
        <begin position="219"/>
        <end position="353"/>
    </location>
</feature>
<dbReference type="GO" id="GO:0005829">
    <property type="term" value="C:cytosol"/>
    <property type="evidence" value="ECO:0007669"/>
    <property type="project" value="TreeGrafter"/>
</dbReference>
<sequence length="406" mass="44672">MLRVSRCCKSAEMISGVGISNELKRRIKMEVDLLERPPCLAVLLVGEREDSLRYVKHKKIAADACGIKFVPITLSADISQQQLNHEIIRVGNAGDIDAVLLQLPLPPHLSARQALFMINPSKDVDGLHPLNFGNLFLQDRRPLAAALSNADKSEEGDTVVDDLLVDNHDDGTFKRVSWRSHERRYFIPCTALAVRTLLFSHLNRKYHFFSTNVHPHQSQKASLRTVIVNKSMVVGIPTSALLLKEGHFNVTLCSRSDSLDDIRRLTKDADVLITAYGSPKVFDASFVKKGAIVVDVAINSAEPNSTSPHTTRICGDMDVESVSGVASAITSVPGGVGPLTVAHLMQNVVKAYHLRRSNKSTFSKLYECFLNVNSTEVTREFPANGSNSDGSHSNDEEDSNDNSFEV</sequence>
<dbReference type="Proteomes" id="UP000515908">
    <property type="component" value="Chromosome 11"/>
</dbReference>
<evidence type="ECO:0000256" key="3">
    <source>
        <dbReference type="ARBA" id="ARBA00022801"/>
    </source>
</evidence>
<evidence type="ECO:0000313" key="11">
    <source>
        <dbReference type="Proteomes" id="UP000515908"/>
    </source>
</evidence>
<protein>
    <submittedName>
        <fullName evidence="10">Tetrahydrofolate dehydrogenase/cyclohydrolase, catalytic domain/Tetrahydrofolate dehydrogenase/cyclohydrolase, NAD(P)-binding domain containing protein, putative</fullName>
    </submittedName>
</protein>
<dbReference type="GO" id="GO:0004488">
    <property type="term" value="F:methylenetetrahydrofolate dehydrogenase (NADP+) activity"/>
    <property type="evidence" value="ECO:0007669"/>
    <property type="project" value="InterPro"/>
</dbReference>
<keyword evidence="11" id="KW-1185">Reference proteome</keyword>
<dbReference type="SUPFAM" id="SSF51735">
    <property type="entry name" value="NAD(P)-binding Rossmann-fold domains"/>
    <property type="match status" value="1"/>
</dbReference>
<reference evidence="10 11" key="1">
    <citation type="submission" date="2020-08" db="EMBL/GenBank/DDBJ databases">
        <authorList>
            <person name="Newling K."/>
            <person name="Davey J."/>
            <person name="Forrester S."/>
        </authorList>
    </citation>
    <scope>NUCLEOTIDE SEQUENCE [LARGE SCALE GENOMIC DNA]</scope>
    <source>
        <strain evidence="11">Crithidia deanei Carvalho (ATCC PRA-265)</strain>
    </source>
</reference>
<evidence type="ECO:0000256" key="5">
    <source>
        <dbReference type="ARBA" id="ARBA00023002"/>
    </source>
</evidence>
<dbReference type="SUPFAM" id="SSF53223">
    <property type="entry name" value="Aminoacid dehydrogenase-like, N-terminal domain"/>
    <property type="match status" value="1"/>
</dbReference>
<organism evidence="10 11">
    <name type="scientific">Angomonas deanei</name>
    <dbReference type="NCBI Taxonomy" id="59799"/>
    <lineage>
        <taxon>Eukaryota</taxon>
        <taxon>Discoba</taxon>
        <taxon>Euglenozoa</taxon>
        <taxon>Kinetoplastea</taxon>
        <taxon>Metakinetoplastina</taxon>
        <taxon>Trypanosomatida</taxon>
        <taxon>Trypanosomatidae</taxon>
        <taxon>Strigomonadinae</taxon>
        <taxon>Angomonas</taxon>
    </lineage>
</organism>
<keyword evidence="4" id="KW-0521">NADP</keyword>
<feature type="domain" description="Tetrahydrofolate dehydrogenase/cyclohydrolase catalytic" evidence="8">
    <location>
        <begin position="14"/>
        <end position="125"/>
    </location>
</feature>
<dbReference type="Pfam" id="PF02882">
    <property type="entry name" value="THF_DHG_CYH_C"/>
    <property type="match status" value="1"/>
</dbReference>
<evidence type="ECO:0000256" key="4">
    <source>
        <dbReference type="ARBA" id="ARBA00022857"/>
    </source>
</evidence>
<dbReference type="Gene3D" id="3.40.50.720">
    <property type="entry name" value="NAD(P)-binding Rossmann-like Domain"/>
    <property type="match status" value="1"/>
</dbReference>
<dbReference type="InterPro" id="IPR020630">
    <property type="entry name" value="THF_DH/CycHdrlase_cat_dom"/>
</dbReference>
<dbReference type="Pfam" id="PF00763">
    <property type="entry name" value="THF_DHG_CYH"/>
    <property type="match status" value="1"/>
</dbReference>
<keyword evidence="3 10" id="KW-0378">Hydrolase</keyword>
<dbReference type="VEuPathDB" id="TriTrypDB:ADEAN_000583600"/>
<dbReference type="PANTHER" id="PTHR48099:SF5">
    <property type="entry name" value="C-1-TETRAHYDROFOLATE SYNTHASE, CYTOPLASMIC"/>
    <property type="match status" value="1"/>
</dbReference>
<gene>
    <name evidence="10" type="ORF">ADEAN_000583600</name>
</gene>
<evidence type="ECO:0000259" key="9">
    <source>
        <dbReference type="Pfam" id="PF02882"/>
    </source>
</evidence>
<keyword evidence="2" id="KW-0554">One-carbon metabolism</keyword>
<evidence type="ECO:0000256" key="7">
    <source>
        <dbReference type="SAM" id="MobiDB-lite"/>
    </source>
</evidence>
<dbReference type="HAMAP" id="MF_01576">
    <property type="entry name" value="THF_DHG_CYH"/>
    <property type="match status" value="1"/>
</dbReference>
<proteinExistence type="inferred from homology"/>
<evidence type="ECO:0000256" key="2">
    <source>
        <dbReference type="ARBA" id="ARBA00022563"/>
    </source>
</evidence>
<comment type="pathway">
    <text evidence="1">One-carbon metabolism; tetrahydrofolate interconversion.</text>
</comment>
<keyword evidence="5" id="KW-0560">Oxidoreductase</keyword>
<dbReference type="GO" id="GO:0035999">
    <property type="term" value="P:tetrahydrofolate interconversion"/>
    <property type="evidence" value="ECO:0007669"/>
    <property type="project" value="TreeGrafter"/>
</dbReference>
<dbReference type="PRINTS" id="PR00085">
    <property type="entry name" value="THFDHDRGNASE"/>
</dbReference>
<dbReference type="InterPro" id="IPR020631">
    <property type="entry name" value="THF_DH/CycHdrlase_NAD-bd_dom"/>
</dbReference>